<keyword evidence="3 4" id="KW-0648">Protein biosynthesis</keyword>
<dbReference type="NCBIfam" id="TIGR00116">
    <property type="entry name" value="tsf"/>
    <property type="match status" value="1"/>
</dbReference>
<dbReference type="EMBL" id="JASAOG010000084">
    <property type="protein sequence ID" value="KAK0053720.1"/>
    <property type="molecule type" value="Genomic_DNA"/>
</dbReference>
<feature type="region of interest" description="Disordered" evidence="6">
    <location>
        <begin position="1"/>
        <end position="46"/>
    </location>
</feature>
<dbReference type="SUPFAM" id="SSF46934">
    <property type="entry name" value="UBA-like"/>
    <property type="match status" value="1"/>
</dbReference>
<evidence type="ECO:0000259" key="7">
    <source>
        <dbReference type="Pfam" id="PF00889"/>
    </source>
</evidence>
<feature type="compositionally biased region" description="Basic and acidic residues" evidence="6">
    <location>
        <begin position="1"/>
        <end position="16"/>
    </location>
</feature>
<dbReference type="InterPro" id="IPR014039">
    <property type="entry name" value="Transl_elong_EFTs/EF1B_dimer"/>
</dbReference>
<feature type="compositionally biased region" description="Basic and acidic residues" evidence="6">
    <location>
        <begin position="37"/>
        <end position="46"/>
    </location>
</feature>
<dbReference type="HAMAP" id="MF_00050">
    <property type="entry name" value="EF_Ts"/>
    <property type="match status" value="1"/>
</dbReference>
<comment type="similarity">
    <text evidence="1 4 5">Belongs to the EF-Ts family.</text>
</comment>
<dbReference type="Gene3D" id="3.30.479.20">
    <property type="entry name" value="Elongation factor Ts, dimerisation domain"/>
    <property type="match status" value="2"/>
</dbReference>
<dbReference type="InterPro" id="IPR009060">
    <property type="entry name" value="UBA-like_sf"/>
</dbReference>
<dbReference type="PANTHER" id="PTHR46409:SF1">
    <property type="entry name" value="HTH PSQ-TYPE DOMAIN-CONTAINING PROTEIN"/>
    <property type="match status" value="1"/>
</dbReference>
<gene>
    <name evidence="8" type="ORF">Bpfe_016940</name>
</gene>
<dbReference type="Proteomes" id="UP001233172">
    <property type="component" value="Unassembled WGS sequence"/>
</dbReference>
<evidence type="ECO:0000256" key="3">
    <source>
        <dbReference type="ARBA" id="ARBA00022917"/>
    </source>
</evidence>
<dbReference type="InterPro" id="IPR001816">
    <property type="entry name" value="Transl_elong_EFTs/EF1B"/>
</dbReference>
<protein>
    <recommendedName>
        <fullName evidence="4">Elongation factor Ts, mitochondrial</fullName>
        <shortName evidence="4">EF-Ts</shortName>
        <shortName evidence="4">EF-TsMt</shortName>
    </recommendedName>
</protein>
<dbReference type="Pfam" id="PF00889">
    <property type="entry name" value="EF_TS"/>
    <property type="match status" value="1"/>
</dbReference>
<dbReference type="GO" id="GO:0003746">
    <property type="term" value="F:translation elongation factor activity"/>
    <property type="evidence" value="ECO:0007669"/>
    <property type="project" value="UniProtKB-UniRule"/>
</dbReference>
<feature type="region of interest" description="Disordered" evidence="6">
    <location>
        <begin position="791"/>
        <end position="824"/>
    </location>
</feature>
<comment type="subcellular location">
    <subcellularLocation>
        <location evidence="4">Mitochondrion</location>
    </subcellularLocation>
</comment>
<proteinExistence type="inferred from homology"/>
<evidence type="ECO:0000256" key="6">
    <source>
        <dbReference type="SAM" id="MobiDB-lite"/>
    </source>
</evidence>
<feature type="domain" description="Translation elongation factor EFTs/EF1B dimerisation" evidence="7">
    <location>
        <begin position="638"/>
        <end position="864"/>
    </location>
</feature>
<evidence type="ECO:0000256" key="4">
    <source>
        <dbReference type="HAMAP-Rule" id="MF_03135"/>
    </source>
</evidence>
<name>A0AAD8F717_BIOPF</name>
<organism evidence="8 9">
    <name type="scientific">Biomphalaria pfeifferi</name>
    <name type="common">Bloodfluke planorb</name>
    <name type="synonym">Freshwater snail</name>
    <dbReference type="NCBI Taxonomy" id="112525"/>
    <lineage>
        <taxon>Eukaryota</taxon>
        <taxon>Metazoa</taxon>
        <taxon>Spiralia</taxon>
        <taxon>Lophotrochozoa</taxon>
        <taxon>Mollusca</taxon>
        <taxon>Gastropoda</taxon>
        <taxon>Heterobranchia</taxon>
        <taxon>Euthyneura</taxon>
        <taxon>Panpulmonata</taxon>
        <taxon>Hygrophila</taxon>
        <taxon>Lymnaeoidea</taxon>
        <taxon>Planorbidae</taxon>
        <taxon>Biomphalaria</taxon>
    </lineage>
</organism>
<evidence type="ECO:0000256" key="2">
    <source>
        <dbReference type="ARBA" id="ARBA00022768"/>
    </source>
</evidence>
<dbReference type="GO" id="GO:0005739">
    <property type="term" value="C:mitochondrion"/>
    <property type="evidence" value="ECO:0007669"/>
    <property type="project" value="UniProtKB-SubCell"/>
</dbReference>
<accession>A0AAD8F717</accession>
<evidence type="ECO:0000313" key="8">
    <source>
        <dbReference type="EMBL" id="KAK0053720.1"/>
    </source>
</evidence>
<feature type="compositionally biased region" description="Basic and acidic residues" evidence="6">
    <location>
        <begin position="792"/>
        <end position="807"/>
    </location>
</feature>
<evidence type="ECO:0000313" key="9">
    <source>
        <dbReference type="Proteomes" id="UP001233172"/>
    </source>
</evidence>
<dbReference type="InterPro" id="IPR036402">
    <property type="entry name" value="EF-Ts_dimer_sf"/>
</dbReference>
<evidence type="ECO:0000256" key="1">
    <source>
        <dbReference type="ARBA" id="ARBA00005532"/>
    </source>
</evidence>
<dbReference type="SUPFAM" id="SSF54713">
    <property type="entry name" value="Elongation factor Ts (EF-Ts), dimerisation domain"/>
    <property type="match status" value="1"/>
</dbReference>
<dbReference type="Pfam" id="PF25025">
    <property type="entry name" value="EF-Ts_N"/>
    <property type="match status" value="1"/>
</dbReference>
<dbReference type="Gene3D" id="1.10.8.10">
    <property type="entry name" value="DNA helicase RuvA subunit, C-terminal domain"/>
    <property type="match status" value="1"/>
</dbReference>
<keyword evidence="2 4" id="KW-0251">Elongation factor</keyword>
<evidence type="ECO:0000256" key="5">
    <source>
        <dbReference type="RuleBase" id="RU000642"/>
    </source>
</evidence>
<dbReference type="AlphaFoldDB" id="A0AAD8F717"/>
<keyword evidence="4" id="KW-0496">Mitochondrion</keyword>
<sequence>MCRKSDFDGISEKQSDVCEEISSTEEKTDASDDESDNDCRPDPNKQLRKLNDKQMRVKLPSLALACDRYGVSDRAAAGIASAVLQDVGIIHERDVSKVIDRSKVRRERCKKRGTLCASVSNTITGLYFDGRKDSTMTLIKECDGKFHRKLITEEHISIISEPGSIYFGHITPTARSSKVIAAELIAHLSKKNVDLGGIKAVGCDGTVANTGNRGGIIRLLEVALDKPLQWFVCQLHANELLLRHLFEHLDGPTNGPKGFSGPIGKSLVDCEKLPVVKYTPINCVLPSGLNSDDLSTDQKYLFDLCTAVSVGVCPVGLSLRNPGLINHSRWLTMANRILRLYIATRCPSDELKTMVTFIVTVYAPAWFEIKNTASCKDGARHVHNTILKSRYLTDELKKVVDPVIQRNAFFTHPENLLLAMLTDEKSEIRELALRRIMKSRKQKRTSSVRSFCVPLINFEATSYIDMIDWQKTPITEPPIVMDIDDDTFLTMIREEDTPRLDFARYPCHTQWIERHIKLVTEASQVVCGPEKRDGFIRARMHWTLKPRIWHFLQSSARMYSTEISVGADKTLLSKLRKQTGFTFSNCKKALTKFNNDYDQAKKWLVEEAQKEGWARATKLQTRPMSQGLVAIVADNKQATMIEVNCETDFVARNDKFTSLVTKLAQECSAYFEALQEKEVSLGKAELDQIKSSEATTLADLVVLNVANLGENMSLRRGVFIKADDGTVLSTYVHPNTIKSQSSQKVLLGKYGAIVEMCQAKTVDKPALSLSDLGSHLCQHIVGMNPRTIGEYIPREKKEEPVEERPLGDEDEATSDTEGSSKVVEVEDDRLLNQEFLLDTSMTVGELVSLNEVEILQFRRFACGEELEDEKQ</sequence>
<comment type="caution">
    <text evidence="8">The sequence shown here is derived from an EMBL/GenBank/DDBJ whole genome shotgun (WGS) entry which is preliminary data.</text>
</comment>
<keyword evidence="9" id="KW-1185">Reference proteome</keyword>
<dbReference type="PROSITE" id="PS01127">
    <property type="entry name" value="EF_TS_2"/>
    <property type="match status" value="1"/>
</dbReference>
<comment type="function">
    <text evidence="4 5">Associates with the EF-Tu.GDP complex and induces the exchange of GDP to GTP. It remains bound to the aminoacyl-tRNA.EF-Tu.GTP complex up to the GTP hydrolysis stage on the ribosome.</text>
</comment>
<dbReference type="InterPro" id="IPR018101">
    <property type="entry name" value="Transl_elong_Ts_CS"/>
</dbReference>
<dbReference type="PANTHER" id="PTHR46409">
    <property type="entry name" value="HTH PSQ-TYPE DOMAIN-CONTAINING PROTEIN"/>
    <property type="match status" value="1"/>
</dbReference>
<reference evidence="8" key="2">
    <citation type="submission" date="2023-04" db="EMBL/GenBank/DDBJ databases">
        <authorList>
            <person name="Bu L."/>
            <person name="Lu L."/>
            <person name="Laidemitt M.R."/>
            <person name="Zhang S.M."/>
            <person name="Mutuku M."/>
            <person name="Mkoji G."/>
            <person name="Steinauer M."/>
            <person name="Loker E.S."/>
        </authorList>
    </citation>
    <scope>NUCLEOTIDE SEQUENCE</scope>
    <source>
        <strain evidence="8">KasaAsao</strain>
        <tissue evidence="8">Whole Snail</tissue>
    </source>
</reference>
<reference evidence="8" key="1">
    <citation type="journal article" date="2023" name="PLoS Negl. Trop. Dis.">
        <title>A genome sequence for Biomphalaria pfeifferi, the major vector snail for the human-infecting parasite Schistosoma mansoni.</title>
        <authorList>
            <person name="Bu L."/>
            <person name="Lu L."/>
            <person name="Laidemitt M.R."/>
            <person name="Zhang S.M."/>
            <person name="Mutuku M."/>
            <person name="Mkoji G."/>
            <person name="Steinauer M."/>
            <person name="Loker E.S."/>
        </authorList>
    </citation>
    <scope>NUCLEOTIDE SEQUENCE</scope>
    <source>
        <strain evidence="8">KasaAsao</strain>
    </source>
</reference>
<dbReference type="CDD" id="cd14275">
    <property type="entry name" value="UBA_EF-Ts"/>
    <property type="match status" value="1"/>
</dbReference>